<dbReference type="PANTHER" id="PTHR10117">
    <property type="entry name" value="TRANSIENT RECEPTOR POTENTIAL CHANNEL"/>
    <property type="match status" value="1"/>
</dbReference>
<proteinExistence type="predicted"/>
<dbReference type="GO" id="GO:0070679">
    <property type="term" value="F:inositol 1,4,5 trisphosphate binding"/>
    <property type="evidence" value="ECO:0007669"/>
    <property type="project" value="TreeGrafter"/>
</dbReference>
<evidence type="ECO:0000256" key="1">
    <source>
        <dbReference type="ARBA" id="ARBA00022448"/>
    </source>
</evidence>
<sequence>MLLLFIVSYPALVFLHICYPDSKGAKILQFPVIKFSCHAISLLTLLLLIVVSTIESSHSVSKSRTLRSEYSRVHNNSYLKLRRECNYELFGDDFPLRPSSPSVTDILITLWITGLVYQECNQIFTNGILEHLSIYNFLDFSLLSAYVATLSLRYWTMLKFHDALDTLQKTPVTCNDVEQVYWLNTDRLRWSQDDPINVLEGLFAIANIISFFRISYLLPANEILGPLQISLGRMIKVSH</sequence>
<dbReference type="GO" id="GO:0005886">
    <property type="term" value="C:plasma membrane"/>
    <property type="evidence" value="ECO:0007669"/>
    <property type="project" value="TreeGrafter"/>
</dbReference>
<reference evidence="4 5" key="1">
    <citation type="submission" date="2024-04" db="EMBL/GenBank/DDBJ databases">
        <authorList>
            <consortium name="Genoscope - CEA"/>
            <person name="William W."/>
        </authorList>
    </citation>
    <scope>NUCLEOTIDE SEQUENCE [LARGE SCALE GENOMIC DNA]</scope>
</reference>
<dbReference type="GO" id="GO:0034703">
    <property type="term" value="C:cation channel complex"/>
    <property type="evidence" value="ECO:0007669"/>
    <property type="project" value="TreeGrafter"/>
</dbReference>
<dbReference type="EMBL" id="CAXITT010000113">
    <property type="protein sequence ID" value="CAL1532325.1"/>
    <property type="molecule type" value="Genomic_DNA"/>
</dbReference>
<organism evidence="4 5">
    <name type="scientific">Lymnaea stagnalis</name>
    <name type="common">Great pond snail</name>
    <name type="synonym">Helix stagnalis</name>
    <dbReference type="NCBI Taxonomy" id="6523"/>
    <lineage>
        <taxon>Eukaryota</taxon>
        <taxon>Metazoa</taxon>
        <taxon>Spiralia</taxon>
        <taxon>Lophotrochozoa</taxon>
        <taxon>Mollusca</taxon>
        <taxon>Gastropoda</taxon>
        <taxon>Heterobranchia</taxon>
        <taxon>Euthyneura</taxon>
        <taxon>Panpulmonata</taxon>
        <taxon>Hygrophila</taxon>
        <taxon>Lymnaeoidea</taxon>
        <taxon>Lymnaeidae</taxon>
        <taxon>Lymnaea</taxon>
    </lineage>
</organism>
<dbReference type="GO" id="GO:0015279">
    <property type="term" value="F:store-operated calcium channel activity"/>
    <property type="evidence" value="ECO:0007669"/>
    <property type="project" value="TreeGrafter"/>
</dbReference>
<dbReference type="PANTHER" id="PTHR10117:SF54">
    <property type="entry name" value="TRANSIENT RECEPTOR POTENTIAL-GAMMA PROTEIN"/>
    <property type="match status" value="1"/>
</dbReference>
<dbReference type="GO" id="GO:0051480">
    <property type="term" value="P:regulation of cytosolic calcium ion concentration"/>
    <property type="evidence" value="ECO:0007669"/>
    <property type="project" value="TreeGrafter"/>
</dbReference>
<dbReference type="InterPro" id="IPR002153">
    <property type="entry name" value="TRPC_channel"/>
</dbReference>
<name>A0AAV2HEI6_LYMST</name>
<keyword evidence="2" id="KW-0406">Ion transport</keyword>
<evidence type="ECO:0000313" key="5">
    <source>
        <dbReference type="Proteomes" id="UP001497497"/>
    </source>
</evidence>
<gene>
    <name evidence="4" type="ORF">GSLYS_00006404001</name>
</gene>
<keyword evidence="1" id="KW-0813">Transport</keyword>
<accession>A0AAV2HEI6</accession>
<dbReference type="Proteomes" id="UP001497497">
    <property type="component" value="Unassembled WGS sequence"/>
</dbReference>
<keyword evidence="5" id="KW-1185">Reference proteome</keyword>
<comment type="caution">
    <text evidence="4">The sequence shown here is derived from an EMBL/GenBank/DDBJ whole genome shotgun (WGS) entry which is preliminary data.</text>
</comment>
<protein>
    <submittedName>
        <fullName evidence="4">Uncharacterized protein</fullName>
    </submittedName>
</protein>
<dbReference type="AlphaFoldDB" id="A0AAV2HEI6"/>
<evidence type="ECO:0000256" key="2">
    <source>
        <dbReference type="ARBA" id="ARBA00023065"/>
    </source>
</evidence>
<keyword evidence="3" id="KW-0407">Ion channel</keyword>
<evidence type="ECO:0000313" key="4">
    <source>
        <dbReference type="EMBL" id="CAL1532325.1"/>
    </source>
</evidence>
<evidence type="ECO:0000256" key="3">
    <source>
        <dbReference type="ARBA" id="ARBA00023303"/>
    </source>
</evidence>